<dbReference type="eggNOG" id="KOG0923">
    <property type="taxonomic scope" value="Eukaryota"/>
</dbReference>
<keyword evidence="1" id="KW-0378">Hydrolase</keyword>
<name>I1H6S1_BRADI</name>
<accession>I1H6S1</accession>
<dbReference type="AlphaFoldDB" id="I1H6S1"/>
<dbReference type="OrthoDB" id="600399at2759"/>
<evidence type="ECO:0000259" key="3">
    <source>
        <dbReference type="PROSITE" id="PS51194"/>
    </source>
</evidence>
<reference evidence="5" key="3">
    <citation type="submission" date="2018-08" db="UniProtKB">
        <authorList>
            <consortium name="EnsemblPlants"/>
        </authorList>
    </citation>
    <scope>IDENTIFICATION</scope>
    <source>
        <strain evidence="5">cv. Bd21</strain>
    </source>
</reference>
<dbReference type="EMBL" id="CM000880">
    <property type="protein sequence ID" value="KQK22245.1"/>
    <property type="molecule type" value="Genomic_DNA"/>
</dbReference>
<dbReference type="FunFam" id="3.40.50.300:FF:002670">
    <property type="entry name" value="Os03g0282700 protein"/>
    <property type="match status" value="1"/>
</dbReference>
<dbReference type="GO" id="GO:0016787">
    <property type="term" value="F:hydrolase activity"/>
    <property type="evidence" value="ECO:0007669"/>
    <property type="project" value="UniProtKB-KW"/>
</dbReference>
<dbReference type="PROSITE" id="PS51192">
    <property type="entry name" value="HELICASE_ATP_BIND_1"/>
    <property type="match status" value="1"/>
</dbReference>
<dbReference type="STRING" id="15368.I1H6S1"/>
<protein>
    <recommendedName>
        <fullName evidence="7">Helicase ATP-binding domain-containing protein</fullName>
    </recommendedName>
</protein>
<dbReference type="HOGENOM" id="CLU_001832_5_7_1"/>
<dbReference type="OMA" id="VICAQPR"/>
<reference evidence="4 5" key="1">
    <citation type="journal article" date="2010" name="Nature">
        <title>Genome sequencing and analysis of the model grass Brachypodium distachyon.</title>
        <authorList>
            <consortium name="International Brachypodium Initiative"/>
        </authorList>
    </citation>
    <scope>NUCLEOTIDE SEQUENCE [LARGE SCALE GENOMIC DNA]</scope>
    <source>
        <strain evidence="4 5">Bd21</strain>
    </source>
</reference>
<evidence type="ECO:0000259" key="2">
    <source>
        <dbReference type="PROSITE" id="PS51192"/>
    </source>
</evidence>
<dbReference type="InterPro" id="IPR027417">
    <property type="entry name" value="P-loop_NTPase"/>
</dbReference>
<dbReference type="PANTHER" id="PTHR18934:SF126">
    <property type="entry name" value="OS03G0282700 PROTEIN"/>
    <property type="match status" value="1"/>
</dbReference>
<dbReference type="Proteomes" id="UP000008810">
    <property type="component" value="Chromosome 1"/>
</dbReference>
<dbReference type="PROSITE" id="PS51194">
    <property type="entry name" value="HELICASE_CTER"/>
    <property type="match status" value="1"/>
</dbReference>
<dbReference type="GO" id="GO:0071013">
    <property type="term" value="C:catalytic step 2 spliceosome"/>
    <property type="evidence" value="ECO:0000318"/>
    <property type="project" value="GO_Central"/>
</dbReference>
<dbReference type="InterPro" id="IPR001650">
    <property type="entry name" value="Helicase_C-like"/>
</dbReference>
<proteinExistence type="predicted"/>
<dbReference type="PANTHER" id="PTHR18934">
    <property type="entry name" value="ATP-DEPENDENT RNA HELICASE"/>
    <property type="match status" value="1"/>
</dbReference>
<feature type="domain" description="Helicase ATP-binding" evidence="2">
    <location>
        <begin position="24"/>
        <end position="150"/>
    </location>
</feature>
<gene>
    <name evidence="4" type="ORF">BRADI_1g66060v3</name>
</gene>
<dbReference type="Gene3D" id="3.40.50.300">
    <property type="entry name" value="P-loop containing nucleotide triphosphate hydrolases"/>
    <property type="match status" value="3"/>
</dbReference>
<dbReference type="PROSITE" id="PS00690">
    <property type="entry name" value="DEAH_ATP_HELICASE"/>
    <property type="match status" value="1"/>
</dbReference>
<dbReference type="SUPFAM" id="SSF52540">
    <property type="entry name" value="P-loop containing nucleoside triphosphate hydrolases"/>
    <property type="match status" value="1"/>
</dbReference>
<sequence length="404" mass="42875">MATSAPQEPELDAPAIDHLMPTILRYLAEQQVVVVSAPPGSGKSSVLPRYLANSGYGPVICAQPRHLAATVAAAKSRSRGQGQGDVVFTTTRRLLDTFAQSLPALAMFGAVVIDEAHNRSTLGTDLLLGMVKAALDNGSMNSCRVVLCTAGDEDTLCGFFGGAPIAACLRTASRPVEVRYSPGPVLDAVSASVDEVASIHASQPPSPGGGVLVFFPDIVHIQQAYDKLQQLGLPGLVIKYVHDNLPEELVDAMLYAPVPDGARKVVLATDVAETAVLVGGIGHVIDTGVLSEEPFERVSREVADRRAATAGFAVAGRGRCHRLYMREELNDLDERTVPRVRRDGALAMFALMLKRHAAAGFEVFDPAIEPVALENAVDHLVASGYLDKNGNLTDKGECEGYDED</sequence>
<dbReference type="InParanoid" id="I1H6S1"/>
<dbReference type="InterPro" id="IPR014001">
    <property type="entry name" value="Helicase_ATP-bd"/>
</dbReference>
<evidence type="ECO:0000256" key="1">
    <source>
        <dbReference type="ARBA" id="ARBA00022801"/>
    </source>
</evidence>
<dbReference type="EnsemblPlants" id="KQK22245">
    <property type="protein sequence ID" value="KQK22245"/>
    <property type="gene ID" value="BRADI_1g66060v3"/>
</dbReference>
<organism evidence="5">
    <name type="scientific">Brachypodium distachyon</name>
    <name type="common">Purple false brome</name>
    <name type="synonym">Trachynia distachya</name>
    <dbReference type="NCBI Taxonomy" id="15368"/>
    <lineage>
        <taxon>Eukaryota</taxon>
        <taxon>Viridiplantae</taxon>
        <taxon>Streptophyta</taxon>
        <taxon>Embryophyta</taxon>
        <taxon>Tracheophyta</taxon>
        <taxon>Spermatophyta</taxon>
        <taxon>Magnoliopsida</taxon>
        <taxon>Liliopsida</taxon>
        <taxon>Poales</taxon>
        <taxon>Poaceae</taxon>
        <taxon>BOP clade</taxon>
        <taxon>Pooideae</taxon>
        <taxon>Stipodae</taxon>
        <taxon>Brachypodieae</taxon>
        <taxon>Brachypodium</taxon>
    </lineage>
</organism>
<keyword evidence="6" id="KW-1185">Reference proteome</keyword>
<evidence type="ECO:0000313" key="4">
    <source>
        <dbReference type="EMBL" id="KQK22245.1"/>
    </source>
</evidence>
<dbReference type="Gramene" id="KQK22245">
    <property type="protein sequence ID" value="KQK22245"/>
    <property type="gene ID" value="BRADI_1g66060v3"/>
</dbReference>
<reference evidence="4" key="2">
    <citation type="submission" date="2017-06" db="EMBL/GenBank/DDBJ databases">
        <title>WGS assembly of Brachypodium distachyon.</title>
        <authorList>
            <consortium name="The International Brachypodium Initiative"/>
            <person name="Lucas S."/>
            <person name="Harmon-Smith M."/>
            <person name="Lail K."/>
            <person name="Tice H."/>
            <person name="Grimwood J."/>
            <person name="Bruce D."/>
            <person name="Barry K."/>
            <person name="Shu S."/>
            <person name="Lindquist E."/>
            <person name="Wang M."/>
            <person name="Pitluck S."/>
            <person name="Vogel J.P."/>
            <person name="Garvin D.F."/>
            <person name="Mockler T.C."/>
            <person name="Schmutz J."/>
            <person name="Rokhsar D."/>
            <person name="Bevan M.W."/>
        </authorList>
    </citation>
    <scope>NUCLEOTIDE SEQUENCE</scope>
    <source>
        <strain evidence="4">Bd21</strain>
    </source>
</reference>
<evidence type="ECO:0000313" key="6">
    <source>
        <dbReference type="Proteomes" id="UP000008810"/>
    </source>
</evidence>
<evidence type="ECO:0000313" key="5">
    <source>
        <dbReference type="EnsemblPlants" id="KQK22245"/>
    </source>
</evidence>
<dbReference type="InterPro" id="IPR002464">
    <property type="entry name" value="DNA/RNA_helicase_DEAH_CS"/>
</dbReference>
<dbReference type="SMART" id="SM00487">
    <property type="entry name" value="DEXDc"/>
    <property type="match status" value="1"/>
</dbReference>
<dbReference type="GO" id="GO:0004386">
    <property type="term" value="F:helicase activity"/>
    <property type="evidence" value="ECO:0000318"/>
    <property type="project" value="GO_Central"/>
</dbReference>
<feature type="domain" description="Helicase C-terminal" evidence="3">
    <location>
        <begin position="192"/>
        <end position="357"/>
    </location>
</feature>
<dbReference type="GO" id="GO:0003723">
    <property type="term" value="F:RNA binding"/>
    <property type="evidence" value="ECO:0000318"/>
    <property type="project" value="GO_Central"/>
</dbReference>
<evidence type="ECO:0008006" key="7">
    <source>
        <dbReference type="Google" id="ProtNLM"/>
    </source>
</evidence>